<comment type="caution">
    <text evidence="1">The sequence shown here is derived from an EMBL/GenBank/DDBJ whole genome shotgun (WGS) entry which is preliminary data.</text>
</comment>
<dbReference type="GO" id="GO:0016740">
    <property type="term" value="F:transferase activity"/>
    <property type="evidence" value="ECO:0007669"/>
    <property type="project" value="UniProtKB-KW"/>
</dbReference>
<dbReference type="EMBL" id="SMBH01000007">
    <property type="protein sequence ID" value="TCU15269.1"/>
    <property type="molecule type" value="Genomic_DNA"/>
</dbReference>
<dbReference type="AlphaFoldDB" id="A0A4R3Q3K5"/>
<organism evidence="1 2">
    <name type="scientific">Rhizobium sullae</name>
    <name type="common">Rhizobium hedysari</name>
    <dbReference type="NCBI Taxonomy" id="50338"/>
    <lineage>
        <taxon>Bacteria</taxon>
        <taxon>Pseudomonadati</taxon>
        <taxon>Pseudomonadota</taxon>
        <taxon>Alphaproteobacteria</taxon>
        <taxon>Hyphomicrobiales</taxon>
        <taxon>Rhizobiaceae</taxon>
        <taxon>Rhizobium/Agrobacterium group</taxon>
        <taxon>Rhizobium</taxon>
    </lineage>
</organism>
<sequence>MNFNRVIDSGGTAPADADFADILIHIGYHKTGSTYLQDHCFQPINGYSSDIGGSRTRIVKDIAFPDNFTFDPSGCRNLYLPYIETARDNGLRFVLSHERLSGYPPSGGYDRMLIADRLVRTFPAARILIVVREQVSLIRSIYSQYITDGGNLSLDRFLETPEPQLGRMPGFRLEVYEFDRLIRHYQELFGRVLVLPFEMMVRDLEGFVGQITQFMEMPPPAVIAKVLTNSRRPVTMQVIQRFANRLMSNNELSRGGIVQIPRFARRFGLLQPVFEHLTPQSFDERLYRNIDRKIRAFVAGHYRDSNRRVIALTGLDLEEFGYPV</sequence>
<keyword evidence="1" id="KW-0808">Transferase</keyword>
<evidence type="ECO:0000313" key="2">
    <source>
        <dbReference type="Proteomes" id="UP000294576"/>
    </source>
</evidence>
<protein>
    <submittedName>
        <fullName evidence="1">Sulfotransferase family protein</fullName>
    </submittedName>
</protein>
<evidence type="ECO:0000313" key="1">
    <source>
        <dbReference type="EMBL" id="TCU15269.1"/>
    </source>
</evidence>
<proteinExistence type="predicted"/>
<dbReference type="InterPro" id="IPR027417">
    <property type="entry name" value="P-loop_NTPase"/>
</dbReference>
<dbReference type="Pfam" id="PF13469">
    <property type="entry name" value="Sulfotransfer_3"/>
    <property type="match status" value="1"/>
</dbReference>
<accession>A0A4R3Q3K5</accession>
<reference evidence="1 2" key="1">
    <citation type="submission" date="2019-03" db="EMBL/GenBank/DDBJ databases">
        <title>Genomic Encyclopedia of Type Strains, Phase IV (KMG-V): Genome sequencing to study the core and pangenomes of soil and plant-associated prokaryotes.</title>
        <authorList>
            <person name="Whitman W."/>
        </authorList>
    </citation>
    <scope>NUCLEOTIDE SEQUENCE [LARGE SCALE GENOMIC DNA]</scope>
    <source>
        <strain evidence="1 2">Hc14</strain>
    </source>
</reference>
<dbReference type="RefSeq" id="WP_165928179.1">
    <property type="nucleotide sequence ID" value="NZ_SMBH01000007.1"/>
</dbReference>
<dbReference type="Gene3D" id="3.40.50.300">
    <property type="entry name" value="P-loop containing nucleotide triphosphate hydrolases"/>
    <property type="match status" value="1"/>
</dbReference>
<name>A0A4R3Q3K5_RHISU</name>
<dbReference type="Proteomes" id="UP000294576">
    <property type="component" value="Unassembled WGS sequence"/>
</dbReference>
<gene>
    <name evidence="1" type="ORF">EV132_107169</name>
</gene>
<dbReference type="SUPFAM" id="SSF52540">
    <property type="entry name" value="P-loop containing nucleoside triphosphate hydrolases"/>
    <property type="match status" value="1"/>
</dbReference>